<evidence type="ECO:0000313" key="6">
    <source>
        <dbReference type="EMBL" id="WQN37718.1"/>
    </source>
</evidence>
<dbReference type="EMBL" id="CP140635">
    <property type="protein sequence ID" value="WQN37718.1"/>
    <property type="molecule type" value="Genomic_DNA"/>
</dbReference>
<keyword evidence="7" id="KW-1185">Reference proteome</keyword>
<dbReference type="InterPro" id="IPR011701">
    <property type="entry name" value="MFS"/>
</dbReference>
<gene>
    <name evidence="6" type="ORF">U5G49_002854</name>
</gene>
<dbReference type="PANTHER" id="PTHR23531">
    <property type="entry name" value="QUINOLENE RESISTANCE PROTEIN NORA"/>
    <property type="match status" value="1"/>
</dbReference>
<feature type="domain" description="Major facilitator superfamily (MFS) profile" evidence="5">
    <location>
        <begin position="170"/>
        <end position="386"/>
    </location>
</feature>
<feature type="transmembrane region" description="Helical" evidence="4">
    <location>
        <begin position="211"/>
        <end position="239"/>
    </location>
</feature>
<dbReference type="Pfam" id="PF07690">
    <property type="entry name" value="MFS_1"/>
    <property type="match status" value="1"/>
</dbReference>
<organism evidence="6 7">
    <name type="scientific">Rhizobium indigoferae</name>
    <dbReference type="NCBI Taxonomy" id="158891"/>
    <lineage>
        <taxon>Bacteria</taxon>
        <taxon>Pseudomonadati</taxon>
        <taxon>Pseudomonadota</taxon>
        <taxon>Alphaproteobacteria</taxon>
        <taxon>Hyphomicrobiales</taxon>
        <taxon>Rhizobiaceae</taxon>
        <taxon>Rhizobium/Agrobacterium group</taxon>
        <taxon>Rhizobium</taxon>
    </lineage>
</organism>
<name>A0ABZ0ZDW9_9HYPH</name>
<feature type="transmembrane region" description="Helical" evidence="4">
    <location>
        <begin position="298"/>
        <end position="322"/>
    </location>
</feature>
<dbReference type="Proteomes" id="UP001322785">
    <property type="component" value="Chromosome"/>
</dbReference>
<dbReference type="SUPFAM" id="SSF103473">
    <property type="entry name" value="MFS general substrate transporter"/>
    <property type="match status" value="1"/>
</dbReference>
<accession>A0ABZ0ZDW9</accession>
<keyword evidence="2 4" id="KW-1133">Transmembrane helix</keyword>
<dbReference type="InterPro" id="IPR052714">
    <property type="entry name" value="MFS_Exporter"/>
</dbReference>
<sequence length="386" mass="39077">MRVRVNVFVPLAPKMVVVFVGFLIAGMGMPVLPIHVSQDLGFGTFVIGLITGSQFCSSLMTRLWAGDFADRKGPKKAVVVGLSLAAVAGAFYFVSLAVIGNPALSASILVAGRGVLGAGESLIITGSVAWGLATVGPQHSGKVIAWIGTAMFGALAAGAPVGSALFALEGFAAIAAATILLPLVMALLVAPLAPLPGRSTASASRFSVIKAVWLPGLGSAFASLGYGSILAFSSLLFLHREWADGWLAVTCFATALVTSRILLGHIPDRLGGPVTALVFAIVEAFGLLTMGLATQSMIALAGSALVGFGYSLVFPGFGIAVVRDAPPESRGMAMGLYSACLDVALALSGPALGVVGDVAGLPAIFVTTGLLVSLSTIVALSLLRRA</sequence>
<keyword evidence="1 4" id="KW-0812">Transmembrane</keyword>
<feature type="transmembrane region" description="Helical" evidence="4">
    <location>
        <begin position="77"/>
        <end position="100"/>
    </location>
</feature>
<feature type="transmembrane region" description="Helical" evidence="4">
    <location>
        <begin position="12"/>
        <end position="36"/>
    </location>
</feature>
<evidence type="ECO:0000256" key="1">
    <source>
        <dbReference type="ARBA" id="ARBA00022692"/>
    </source>
</evidence>
<feature type="transmembrane region" description="Helical" evidence="4">
    <location>
        <begin position="361"/>
        <end position="383"/>
    </location>
</feature>
<reference evidence="6 7" key="1">
    <citation type="submission" date="2023-12" db="EMBL/GenBank/DDBJ databases">
        <authorList>
            <person name="Menendez E."/>
            <person name="Kaur S."/>
            <person name="Flores-Felix J.D."/>
            <person name="diCenzo G.C."/>
            <person name="Peix A."/>
            <person name="Velazquez E."/>
        </authorList>
    </citation>
    <scope>NUCLEOTIDE SEQUENCE [LARGE SCALE GENOMIC DNA]</scope>
    <source>
        <strain evidence="6 7">CIP 108029</strain>
    </source>
</reference>
<evidence type="ECO:0000256" key="3">
    <source>
        <dbReference type="ARBA" id="ARBA00023136"/>
    </source>
</evidence>
<proteinExistence type="predicted"/>
<evidence type="ECO:0000256" key="2">
    <source>
        <dbReference type="ARBA" id="ARBA00022989"/>
    </source>
</evidence>
<feature type="transmembrane region" description="Helical" evidence="4">
    <location>
        <begin position="143"/>
        <end position="165"/>
    </location>
</feature>
<dbReference type="RefSeq" id="WP_193445548.1">
    <property type="nucleotide sequence ID" value="NZ_BSOQ01000025.1"/>
</dbReference>
<keyword evidence="3 4" id="KW-0472">Membrane</keyword>
<dbReference type="InterPro" id="IPR036259">
    <property type="entry name" value="MFS_trans_sf"/>
</dbReference>
<dbReference type="PROSITE" id="PS50850">
    <property type="entry name" value="MFS"/>
    <property type="match status" value="1"/>
</dbReference>
<evidence type="ECO:0000313" key="7">
    <source>
        <dbReference type="Proteomes" id="UP001322785"/>
    </source>
</evidence>
<feature type="transmembrane region" description="Helical" evidence="4">
    <location>
        <begin position="334"/>
        <end position="355"/>
    </location>
</feature>
<dbReference type="NCBIfam" id="NF009048">
    <property type="entry name" value="PRK12382.1"/>
    <property type="match status" value="1"/>
</dbReference>
<feature type="transmembrane region" description="Helical" evidence="4">
    <location>
        <begin position="106"/>
        <end position="131"/>
    </location>
</feature>
<protein>
    <submittedName>
        <fullName evidence="6">Arabinose transporter</fullName>
    </submittedName>
</protein>
<feature type="transmembrane region" description="Helical" evidence="4">
    <location>
        <begin position="42"/>
        <end position="65"/>
    </location>
</feature>
<feature type="transmembrane region" description="Helical" evidence="4">
    <location>
        <begin position="270"/>
        <end position="292"/>
    </location>
</feature>
<dbReference type="InterPro" id="IPR020846">
    <property type="entry name" value="MFS_dom"/>
</dbReference>
<feature type="transmembrane region" description="Helical" evidence="4">
    <location>
        <begin position="245"/>
        <end position="263"/>
    </location>
</feature>
<dbReference type="PANTHER" id="PTHR23531:SF1">
    <property type="entry name" value="QUINOLENE RESISTANCE PROTEIN NORA"/>
    <property type="match status" value="1"/>
</dbReference>
<dbReference type="Gene3D" id="1.20.1250.20">
    <property type="entry name" value="MFS general substrate transporter like domains"/>
    <property type="match status" value="1"/>
</dbReference>
<feature type="transmembrane region" description="Helical" evidence="4">
    <location>
        <begin position="171"/>
        <end position="190"/>
    </location>
</feature>
<evidence type="ECO:0000259" key="5">
    <source>
        <dbReference type="PROSITE" id="PS50850"/>
    </source>
</evidence>
<evidence type="ECO:0000256" key="4">
    <source>
        <dbReference type="SAM" id="Phobius"/>
    </source>
</evidence>